<evidence type="ECO:0000259" key="1">
    <source>
        <dbReference type="PROSITE" id="PS51819"/>
    </source>
</evidence>
<name>A0A832H1H0_9CYAN</name>
<organism evidence="2">
    <name type="scientific">Oscillatoriales cyanobacterium SpSt-402</name>
    <dbReference type="NCBI Taxonomy" id="2282168"/>
    <lineage>
        <taxon>Bacteria</taxon>
        <taxon>Bacillati</taxon>
        <taxon>Cyanobacteriota</taxon>
        <taxon>Cyanophyceae</taxon>
        <taxon>Oscillatoriophycideae</taxon>
        <taxon>Oscillatoriales</taxon>
    </lineage>
</organism>
<dbReference type="Pfam" id="PF00903">
    <property type="entry name" value="Glyoxalase"/>
    <property type="match status" value="1"/>
</dbReference>
<dbReference type="SUPFAM" id="SSF54593">
    <property type="entry name" value="Glyoxalase/Bleomycin resistance protein/Dihydroxybiphenyl dioxygenase"/>
    <property type="match status" value="1"/>
</dbReference>
<dbReference type="InterPro" id="IPR029068">
    <property type="entry name" value="Glyas_Bleomycin-R_OHBP_Dase"/>
</dbReference>
<dbReference type="PANTHER" id="PTHR36503">
    <property type="entry name" value="BLR2520 PROTEIN"/>
    <property type="match status" value="1"/>
</dbReference>
<gene>
    <name evidence="2" type="ORF">ENR47_03665</name>
</gene>
<dbReference type="InterPro" id="IPR037523">
    <property type="entry name" value="VOC_core"/>
</dbReference>
<dbReference type="AlphaFoldDB" id="A0A832H1H0"/>
<dbReference type="Gene3D" id="3.30.720.120">
    <property type="match status" value="1"/>
</dbReference>
<comment type="caution">
    <text evidence="2">The sequence shown here is derived from an EMBL/GenBank/DDBJ whole genome shotgun (WGS) entry which is preliminary data.</text>
</comment>
<accession>A0A832H1H0</accession>
<feature type="domain" description="VOC" evidence="1">
    <location>
        <begin position="4"/>
        <end position="124"/>
    </location>
</feature>
<dbReference type="InterPro" id="IPR004360">
    <property type="entry name" value="Glyas_Fos-R_dOase_dom"/>
</dbReference>
<dbReference type="Gene3D" id="3.30.720.110">
    <property type="match status" value="1"/>
</dbReference>
<evidence type="ECO:0000313" key="2">
    <source>
        <dbReference type="EMBL" id="HGW93372.1"/>
    </source>
</evidence>
<reference evidence="2" key="1">
    <citation type="journal article" date="2020" name="mSystems">
        <title>Genome- and Community-Level Interaction Insights into Carbon Utilization and Element Cycling Functions of Hydrothermarchaeota in Hydrothermal Sediment.</title>
        <authorList>
            <person name="Zhou Z."/>
            <person name="Liu Y."/>
            <person name="Xu W."/>
            <person name="Pan J."/>
            <person name="Luo Z.H."/>
            <person name="Li M."/>
        </authorList>
    </citation>
    <scope>NUCLEOTIDE SEQUENCE [LARGE SCALE GENOMIC DNA]</scope>
    <source>
        <strain evidence="2">SpSt-402</strain>
    </source>
</reference>
<proteinExistence type="predicted"/>
<sequence>MKITASAISLNVDDVTASATFVKEHFGFKEQMSADGFVSLAREDAGFNLVFLKTGLNSFKPIHMREHRADGLLIAFVVDDIDTEYARLQSEGVPITTPIETEPWGERFFQVTDPNGVVLQLVQWITTPDNENAG</sequence>
<dbReference type="PROSITE" id="PS51819">
    <property type="entry name" value="VOC"/>
    <property type="match status" value="1"/>
</dbReference>
<dbReference type="PANTHER" id="PTHR36503:SF1">
    <property type="entry name" value="BLR2520 PROTEIN"/>
    <property type="match status" value="1"/>
</dbReference>
<dbReference type="EMBL" id="DSRD01000233">
    <property type="protein sequence ID" value="HGW93372.1"/>
    <property type="molecule type" value="Genomic_DNA"/>
</dbReference>
<protein>
    <submittedName>
        <fullName evidence="2">Glyoxalase</fullName>
    </submittedName>
</protein>